<sequence>MDGYSKKTASCSSAALLNKRILSKTEIHQVQGIIEPIDCKSVGAISRVAFTNCSSFPCDIVRSKTYSIDITLNPAQDHNSLELHISSIYAGIETSLYNANIPVAVTHGKSEILAYPWVVYGHIQPTQSVGVRVQLEADGVVEFCGIIPANIW</sequence>
<reference evidence="1" key="1">
    <citation type="submission" date="2021-06" db="EMBL/GenBank/DDBJ databases">
        <authorList>
            <person name="Hodson N. C."/>
            <person name="Mongue J. A."/>
            <person name="Jaron S. K."/>
        </authorList>
    </citation>
    <scope>NUCLEOTIDE SEQUENCE</scope>
</reference>
<protein>
    <recommendedName>
        <fullName evidence="3">MD-2-related lipid-recognition domain-containing protein</fullName>
    </recommendedName>
</protein>
<comment type="caution">
    <text evidence="1">The sequence shown here is derived from an EMBL/GenBank/DDBJ whole genome shotgun (WGS) entry which is preliminary data.</text>
</comment>
<dbReference type="Proteomes" id="UP000708208">
    <property type="component" value="Unassembled WGS sequence"/>
</dbReference>
<organism evidence="1 2">
    <name type="scientific">Allacma fusca</name>
    <dbReference type="NCBI Taxonomy" id="39272"/>
    <lineage>
        <taxon>Eukaryota</taxon>
        <taxon>Metazoa</taxon>
        <taxon>Ecdysozoa</taxon>
        <taxon>Arthropoda</taxon>
        <taxon>Hexapoda</taxon>
        <taxon>Collembola</taxon>
        <taxon>Symphypleona</taxon>
        <taxon>Sminthuridae</taxon>
        <taxon>Allacma</taxon>
    </lineage>
</organism>
<accession>A0A8J2J1I1</accession>
<proteinExistence type="predicted"/>
<keyword evidence="2" id="KW-1185">Reference proteome</keyword>
<name>A0A8J2J1I1_9HEXA</name>
<gene>
    <name evidence="1" type="ORF">AFUS01_LOCUS2063</name>
</gene>
<evidence type="ECO:0008006" key="3">
    <source>
        <dbReference type="Google" id="ProtNLM"/>
    </source>
</evidence>
<evidence type="ECO:0000313" key="2">
    <source>
        <dbReference type="Proteomes" id="UP000708208"/>
    </source>
</evidence>
<dbReference type="AlphaFoldDB" id="A0A8J2J1I1"/>
<evidence type="ECO:0000313" key="1">
    <source>
        <dbReference type="EMBL" id="CAG7671036.1"/>
    </source>
</evidence>
<dbReference type="EMBL" id="CAJVCH010011593">
    <property type="protein sequence ID" value="CAG7671036.1"/>
    <property type="molecule type" value="Genomic_DNA"/>
</dbReference>